<dbReference type="PRINTS" id="PR00080">
    <property type="entry name" value="SDRFAMILY"/>
</dbReference>
<evidence type="ECO:0000256" key="2">
    <source>
        <dbReference type="ARBA" id="ARBA00023002"/>
    </source>
</evidence>
<dbReference type="CDD" id="cd05233">
    <property type="entry name" value="SDR_c"/>
    <property type="match status" value="1"/>
</dbReference>
<dbReference type="PANTHER" id="PTHR43639:SF1">
    <property type="entry name" value="SHORT-CHAIN DEHYDROGENASE_REDUCTASE FAMILY PROTEIN"/>
    <property type="match status" value="1"/>
</dbReference>
<reference evidence="3" key="1">
    <citation type="submission" date="2022-05" db="EMBL/GenBank/DDBJ databases">
        <authorList>
            <person name="Park J.-S."/>
        </authorList>
    </citation>
    <scope>NUCLEOTIDE SEQUENCE</scope>
    <source>
        <strain evidence="3">2012CJ41-6</strain>
    </source>
</reference>
<keyword evidence="4" id="KW-1185">Reference proteome</keyword>
<organism evidence="3 4">
    <name type="scientific">Ruegeria spongiae</name>
    <dbReference type="NCBI Taxonomy" id="2942209"/>
    <lineage>
        <taxon>Bacteria</taxon>
        <taxon>Pseudomonadati</taxon>
        <taxon>Pseudomonadota</taxon>
        <taxon>Alphaproteobacteria</taxon>
        <taxon>Rhodobacterales</taxon>
        <taxon>Roseobacteraceae</taxon>
        <taxon>Ruegeria</taxon>
    </lineage>
</organism>
<accession>A0ABT0PYY1</accession>
<evidence type="ECO:0000313" key="4">
    <source>
        <dbReference type="Proteomes" id="UP001203880"/>
    </source>
</evidence>
<dbReference type="InterPro" id="IPR036291">
    <property type="entry name" value="NAD(P)-bd_dom_sf"/>
</dbReference>
<gene>
    <name evidence="3" type="ORF">M3P21_04555</name>
</gene>
<comment type="similarity">
    <text evidence="1">Belongs to the short-chain dehydrogenases/reductases (SDR) family.</text>
</comment>
<evidence type="ECO:0000313" key="3">
    <source>
        <dbReference type="EMBL" id="MCL6282795.1"/>
    </source>
</evidence>
<dbReference type="Proteomes" id="UP001203880">
    <property type="component" value="Unassembled WGS sequence"/>
</dbReference>
<dbReference type="Gene3D" id="3.40.50.720">
    <property type="entry name" value="NAD(P)-binding Rossmann-like Domain"/>
    <property type="match status" value="1"/>
</dbReference>
<dbReference type="PANTHER" id="PTHR43639">
    <property type="entry name" value="OXIDOREDUCTASE, SHORT-CHAIN DEHYDROGENASE/REDUCTASE FAMILY (AFU_ORTHOLOGUE AFUA_5G02870)"/>
    <property type="match status" value="1"/>
</dbReference>
<sequence length="267" mass="28459">MSYSIAGKTAIVTGAAAGIGLAIGRHFADKGANVVFADIDEKRLASELGENGETENIRYFAGDLRERLTLANLLSASLDAFDQVDILVNGARQVVPTDPLDMDDESTRTLLNQNLMPALRLSQLVAKRMIKQAGDNEDGRQAGAIINLSSVAARRTHPNLLAYSVSTAALDQMTRSLAVAMAPHHIRVNAIALGSIMSASLQAALKDNREYRRDIENHTPLGRIAAATELAEAAQFLASEASGFMTGQIMTLDGGRTLLDPVEAPAH</sequence>
<dbReference type="EMBL" id="JAMFMB010000004">
    <property type="protein sequence ID" value="MCL6282795.1"/>
    <property type="molecule type" value="Genomic_DNA"/>
</dbReference>
<dbReference type="SUPFAM" id="SSF51735">
    <property type="entry name" value="NAD(P)-binding Rossmann-fold domains"/>
    <property type="match status" value="1"/>
</dbReference>
<dbReference type="PRINTS" id="PR00081">
    <property type="entry name" value="GDHRDH"/>
</dbReference>
<comment type="caution">
    <text evidence="3">The sequence shown here is derived from an EMBL/GenBank/DDBJ whole genome shotgun (WGS) entry which is preliminary data.</text>
</comment>
<proteinExistence type="inferred from homology"/>
<protein>
    <submittedName>
        <fullName evidence="3">SDR family oxidoreductase</fullName>
    </submittedName>
</protein>
<dbReference type="RefSeq" id="WP_249707246.1">
    <property type="nucleotide sequence ID" value="NZ_JAMFMB010000004.1"/>
</dbReference>
<dbReference type="Pfam" id="PF13561">
    <property type="entry name" value="adh_short_C2"/>
    <property type="match status" value="1"/>
</dbReference>
<keyword evidence="2" id="KW-0560">Oxidoreductase</keyword>
<name>A0ABT0PYY1_9RHOB</name>
<dbReference type="InterPro" id="IPR002347">
    <property type="entry name" value="SDR_fam"/>
</dbReference>
<evidence type="ECO:0000256" key="1">
    <source>
        <dbReference type="ARBA" id="ARBA00006484"/>
    </source>
</evidence>